<dbReference type="OrthoDB" id="4161332at2759"/>
<reference evidence="9" key="1">
    <citation type="submission" date="2022-10" db="EMBL/GenBank/DDBJ databases">
        <title>Tapping the CABI collections for fungal endophytes: first genome assemblies for Collariella, Neodidymelliopsis, Ascochyta clinopodiicola, Didymella pomorum, Didymosphaeria variabile, Neocosmospora piperis and Neocucurbitaria cava.</title>
        <authorList>
            <person name="Hill R."/>
        </authorList>
    </citation>
    <scope>NUCLEOTIDE SEQUENCE</scope>
    <source>
        <strain evidence="9">IMI 356815</strain>
    </source>
</reference>
<dbReference type="GO" id="GO:0006351">
    <property type="term" value="P:DNA-templated transcription"/>
    <property type="evidence" value="ECO:0007669"/>
    <property type="project" value="InterPro"/>
</dbReference>
<feature type="domain" description="Xylanolytic transcriptional activator regulatory" evidence="8">
    <location>
        <begin position="72"/>
        <end position="151"/>
    </location>
</feature>
<keyword evidence="7" id="KW-1133">Transmembrane helix</keyword>
<evidence type="ECO:0000256" key="6">
    <source>
        <dbReference type="SAM" id="MobiDB-lite"/>
    </source>
</evidence>
<evidence type="ECO:0000256" key="1">
    <source>
        <dbReference type="ARBA" id="ARBA00004123"/>
    </source>
</evidence>
<feature type="compositionally biased region" description="Low complexity" evidence="6">
    <location>
        <begin position="434"/>
        <end position="447"/>
    </location>
</feature>
<feature type="transmembrane region" description="Helical" evidence="7">
    <location>
        <begin position="313"/>
        <end position="337"/>
    </location>
</feature>
<keyword evidence="10" id="KW-1185">Reference proteome</keyword>
<dbReference type="SMART" id="SM00906">
    <property type="entry name" value="Fungal_trans"/>
    <property type="match status" value="1"/>
</dbReference>
<proteinExistence type="predicted"/>
<dbReference type="InterPro" id="IPR007219">
    <property type="entry name" value="XnlR_reg_dom"/>
</dbReference>
<name>A0A9W8XFS4_9PLEO</name>
<dbReference type="PANTHER" id="PTHR47338:SF5">
    <property type="entry name" value="ZN(II)2CYS6 TRANSCRIPTION FACTOR (EUROFUNG)"/>
    <property type="match status" value="1"/>
</dbReference>
<keyword evidence="3" id="KW-0805">Transcription regulation</keyword>
<evidence type="ECO:0000313" key="9">
    <source>
        <dbReference type="EMBL" id="KAJ4349483.1"/>
    </source>
</evidence>
<dbReference type="Proteomes" id="UP001140513">
    <property type="component" value="Unassembled WGS sequence"/>
</dbReference>
<dbReference type="CDD" id="cd12148">
    <property type="entry name" value="fungal_TF_MHR"/>
    <property type="match status" value="1"/>
</dbReference>
<keyword evidence="7" id="KW-0812">Transmembrane</keyword>
<dbReference type="EMBL" id="JAPEUX010000006">
    <property type="protein sequence ID" value="KAJ4349483.1"/>
    <property type="molecule type" value="Genomic_DNA"/>
</dbReference>
<dbReference type="RefSeq" id="XP_056068413.1">
    <property type="nucleotide sequence ID" value="XM_056216857.1"/>
</dbReference>
<evidence type="ECO:0000256" key="4">
    <source>
        <dbReference type="ARBA" id="ARBA00023163"/>
    </source>
</evidence>
<evidence type="ECO:0000256" key="2">
    <source>
        <dbReference type="ARBA" id="ARBA00022723"/>
    </source>
</evidence>
<feature type="region of interest" description="Disordered" evidence="6">
    <location>
        <begin position="434"/>
        <end position="476"/>
    </location>
</feature>
<organism evidence="9 10">
    <name type="scientific">Didymosphaeria variabile</name>
    <dbReference type="NCBI Taxonomy" id="1932322"/>
    <lineage>
        <taxon>Eukaryota</taxon>
        <taxon>Fungi</taxon>
        <taxon>Dikarya</taxon>
        <taxon>Ascomycota</taxon>
        <taxon>Pezizomycotina</taxon>
        <taxon>Dothideomycetes</taxon>
        <taxon>Pleosporomycetidae</taxon>
        <taxon>Pleosporales</taxon>
        <taxon>Massarineae</taxon>
        <taxon>Didymosphaeriaceae</taxon>
        <taxon>Didymosphaeria</taxon>
    </lineage>
</organism>
<evidence type="ECO:0000256" key="5">
    <source>
        <dbReference type="ARBA" id="ARBA00023242"/>
    </source>
</evidence>
<accession>A0A9W8XFS4</accession>
<dbReference type="GO" id="GO:0000981">
    <property type="term" value="F:DNA-binding transcription factor activity, RNA polymerase II-specific"/>
    <property type="evidence" value="ECO:0007669"/>
    <property type="project" value="InterPro"/>
</dbReference>
<evidence type="ECO:0000259" key="8">
    <source>
        <dbReference type="SMART" id="SM00906"/>
    </source>
</evidence>
<dbReference type="AlphaFoldDB" id="A0A9W8XFS4"/>
<keyword evidence="4" id="KW-0804">Transcription</keyword>
<keyword evidence="7" id="KW-0472">Membrane</keyword>
<dbReference type="GO" id="GO:0003677">
    <property type="term" value="F:DNA binding"/>
    <property type="evidence" value="ECO:0007669"/>
    <property type="project" value="InterPro"/>
</dbReference>
<evidence type="ECO:0000256" key="7">
    <source>
        <dbReference type="SAM" id="Phobius"/>
    </source>
</evidence>
<dbReference type="GO" id="GO:0008270">
    <property type="term" value="F:zinc ion binding"/>
    <property type="evidence" value="ECO:0007669"/>
    <property type="project" value="InterPro"/>
</dbReference>
<evidence type="ECO:0000256" key="3">
    <source>
        <dbReference type="ARBA" id="ARBA00023015"/>
    </source>
</evidence>
<dbReference type="PANTHER" id="PTHR47338">
    <property type="entry name" value="ZN(II)2CYS6 TRANSCRIPTION FACTOR (EUROFUNG)-RELATED"/>
    <property type="match status" value="1"/>
</dbReference>
<protein>
    <recommendedName>
        <fullName evidence="8">Xylanolytic transcriptional activator regulatory domain-containing protein</fullName>
    </recommendedName>
</protein>
<gene>
    <name evidence="9" type="ORF">N0V89_008099</name>
</gene>
<keyword evidence="5" id="KW-0539">Nucleus</keyword>
<dbReference type="InterPro" id="IPR050815">
    <property type="entry name" value="TF_fung"/>
</dbReference>
<feature type="compositionally biased region" description="Polar residues" evidence="6">
    <location>
        <begin position="455"/>
        <end position="465"/>
    </location>
</feature>
<evidence type="ECO:0000313" key="10">
    <source>
        <dbReference type="Proteomes" id="UP001140513"/>
    </source>
</evidence>
<keyword evidence="2" id="KW-0479">Metal-binding</keyword>
<comment type="subcellular location">
    <subcellularLocation>
        <location evidence="1">Nucleus</location>
    </subcellularLocation>
</comment>
<dbReference type="GeneID" id="80911629"/>
<dbReference type="GO" id="GO:0005634">
    <property type="term" value="C:nucleus"/>
    <property type="evidence" value="ECO:0007669"/>
    <property type="project" value="UniProtKB-SubCell"/>
</dbReference>
<comment type="caution">
    <text evidence="9">The sequence shown here is derived from an EMBL/GenBank/DDBJ whole genome shotgun (WGS) entry which is preliminary data.</text>
</comment>
<sequence>MDGLGDAGAGSSVHFVSQPPAPFRTQIEASNAFAAHARQILQSDLETPSISRVQALLMLTGHDWGAGNGRRAWIYLGMAIRLIEVMDITQELKGPKNRKPTREEFVEAEVRRRTAWTCFLMDSLLSGGRGRKRSLAASDMAIQLPCEREDFVFGEPVCTQRLDGSIHMPPLSLSIGELGIIAYSLRAANIWGKVARWACSEELKTQLPLVENWKSSLPPRLQYELFSLHSHNAMDQGQAYCYMHCIYFMSYMFLHRAYLPVLGPQNIPEEALHEYSEHSERWKMWQKSSRRDLFNEASMVLDMLEEMRNFGVYFLRGLVPWIGFTIYTAVGVMLYSYNFPSGEDDPRVTEKARERVIRGCTFLKEMKNQWPMSDTWFETIKRMQAYYRTVLGQGGPVSPDERQALRRAMVDYGALQPSPVQKPVDANVVRSSIAQEQPPTTAPAQQQLVSPPESTPNGYASNFGWNGQHAIPPIEDDDSLKLNFDFTSADMEEMMRGTRRRSFGRLSREKSV</sequence>
<dbReference type="Pfam" id="PF04082">
    <property type="entry name" value="Fungal_trans"/>
    <property type="match status" value="1"/>
</dbReference>